<dbReference type="Proteomes" id="UP000001876">
    <property type="component" value="Unassembled WGS sequence"/>
</dbReference>
<organism evidence="3">
    <name type="scientific">Micromonas pusilla (strain CCMP1545)</name>
    <name type="common">Picoplanktonic green alga</name>
    <dbReference type="NCBI Taxonomy" id="564608"/>
    <lineage>
        <taxon>Eukaryota</taxon>
        <taxon>Viridiplantae</taxon>
        <taxon>Chlorophyta</taxon>
        <taxon>Mamiellophyceae</taxon>
        <taxon>Mamiellales</taxon>
        <taxon>Mamiellaceae</taxon>
        <taxon>Micromonas</taxon>
    </lineage>
</organism>
<accession>C1MZJ0</accession>
<keyword evidence="3" id="KW-1185">Reference proteome</keyword>
<feature type="region of interest" description="Disordered" evidence="1">
    <location>
        <begin position="56"/>
        <end position="76"/>
    </location>
</feature>
<name>C1MZJ0_MICPC</name>
<protein>
    <submittedName>
        <fullName evidence="2">Predicted protein</fullName>
    </submittedName>
</protein>
<reference evidence="2 3" key="1">
    <citation type="journal article" date="2009" name="Science">
        <title>Green evolution and dynamic adaptations revealed by genomes of the marine picoeukaryotes Micromonas.</title>
        <authorList>
            <person name="Worden A.Z."/>
            <person name="Lee J.H."/>
            <person name="Mock T."/>
            <person name="Rouze P."/>
            <person name="Simmons M.P."/>
            <person name="Aerts A.L."/>
            <person name="Allen A.E."/>
            <person name="Cuvelier M.L."/>
            <person name="Derelle E."/>
            <person name="Everett M.V."/>
            <person name="Foulon E."/>
            <person name="Grimwood J."/>
            <person name="Gundlach H."/>
            <person name="Henrissat B."/>
            <person name="Napoli C."/>
            <person name="McDonald S.M."/>
            <person name="Parker M.S."/>
            <person name="Rombauts S."/>
            <person name="Salamov A."/>
            <person name="Von Dassow P."/>
            <person name="Badger J.H."/>
            <person name="Coutinho P.M."/>
            <person name="Demir E."/>
            <person name="Dubchak I."/>
            <person name="Gentemann C."/>
            <person name="Eikrem W."/>
            <person name="Gready J.E."/>
            <person name="John U."/>
            <person name="Lanier W."/>
            <person name="Lindquist E.A."/>
            <person name="Lucas S."/>
            <person name="Mayer K.F."/>
            <person name="Moreau H."/>
            <person name="Not F."/>
            <person name="Otillar R."/>
            <person name="Panaud O."/>
            <person name="Pangilinan J."/>
            <person name="Paulsen I."/>
            <person name="Piegu B."/>
            <person name="Poliakov A."/>
            <person name="Robbens S."/>
            <person name="Schmutz J."/>
            <person name="Toulza E."/>
            <person name="Wyss T."/>
            <person name="Zelensky A."/>
            <person name="Zhou K."/>
            <person name="Armbrust E.V."/>
            <person name="Bhattacharya D."/>
            <person name="Goodenough U.W."/>
            <person name="Van de Peer Y."/>
            <person name="Grigoriev I.V."/>
        </authorList>
    </citation>
    <scope>NUCLEOTIDE SEQUENCE [LARGE SCALE GENOMIC DNA]</scope>
    <source>
        <strain evidence="2 3">CCMP1545</strain>
    </source>
</reference>
<gene>
    <name evidence="2" type="ORF">MICPUCDRAFT_60747</name>
</gene>
<evidence type="ECO:0000313" key="3">
    <source>
        <dbReference type="Proteomes" id="UP000001876"/>
    </source>
</evidence>
<evidence type="ECO:0000313" key="2">
    <source>
        <dbReference type="EMBL" id="EEH54612.1"/>
    </source>
</evidence>
<dbReference type="EMBL" id="GG663743">
    <property type="protein sequence ID" value="EEH54612.1"/>
    <property type="molecule type" value="Genomic_DNA"/>
</dbReference>
<dbReference type="AlphaFoldDB" id="C1MZJ0"/>
<sequence length="387" mass="42492">MSFASSRAPCTARFTPASSSSSSSSSLPRRRFVAAWLTPNRGRFLGRFLGASAAATGSPAAESPTTPTTPKTTDAAPIARNIGGWRDNAFETFCDDALADPRARSGLRAIETRHPELDAAVLLLGFWLATHEDAAMRRAMTRAQLRNATKISERWRWRVGESLSRAEASLRGEDLRDSAPAMELARAVRDVANETARVERAALCEMATSDAWWGKEPEKDTDGDKSELELEVTGLGVVRGASAVACLNARSYAEYLGWDLKRDDWRALRGVFVGCLRARGRVAADDVDIVGANSGGAEGGAEDDDDVALTNAGWRVVRGAIDPRMVSPRRMEQKAANARYLDARRTLAAETKRWKATCEDYKRARRIVKAARHEVHKSRRAVRVEYR</sequence>
<proteinExistence type="predicted"/>
<feature type="region of interest" description="Disordered" evidence="1">
    <location>
        <begin position="1"/>
        <end position="25"/>
    </location>
</feature>
<dbReference type="OrthoDB" id="498723at2759"/>
<dbReference type="RefSeq" id="XP_003060962.1">
    <property type="nucleotide sequence ID" value="XM_003060916.1"/>
</dbReference>
<dbReference type="OMA" id="WKATCED"/>
<dbReference type="GeneID" id="9686667"/>
<evidence type="ECO:0000256" key="1">
    <source>
        <dbReference type="SAM" id="MobiDB-lite"/>
    </source>
</evidence>
<dbReference type="KEGG" id="mpp:MICPUCDRAFT_60747"/>